<accession>A0ABP0ZIU6</accession>
<proteinExistence type="predicted"/>
<dbReference type="EMBL" id="OZ022407">
    <property type="protein sequence ID" value="CAK9437914.1"/>
    <property type="molecule type" value="Genomic_DNA"/>
</dbReference>
<protein>
    <submittedName>
        <fullName evidence="1">Uncharacterized protein</fullName>
    </submittedName>
</protein>
<reference evidence="1 2" key="1">
    <citation type="submission" date="2024-03" db="EMBL/GenBank/DDBJ databases">
        <authorList>
            <person name="Brejova B."/>
        </authorList>
    </citation>
    <scope>NUCLEOTIDE SEQUENCE [LARGE SCALE GENOMIC DNA]</scope>
    <source>
        <strain evidence="1 2">CBS 14171</strain>
    </source>
</reference>
<name>A0ABP0ZIU6_9ASCO</name>
<keyword evidence="2" id="KW-1185">Reference proteome</keyword>
<evidence type="ECO:0000313" key="1">
    <source>
        <dbReference type="EMBL" id="CAK9437914.1"/>
    </source>
</evidence>
<sequence>MGSPQDLSWVFWKMRIGESGARTRSLTPSKTACQKLPFQNPHPFIASMSKEAPSSVAMVLAQCSKVASCC</sequence>
<gene>
    <name evidence="1" type="ORF">LODBEIA_P22920</name>
</gene>
<dbReference type="RefSeq" id="XP_066829230.1">
    <property type="nucleotide sequence ID" value="XM_066972275.1"/>
</dbReference>
<organism evidence="1 2">
    <name type="scientific">Lodderomyces beijingensis</name>
    <dbReference type="NCBI Taxonomy" id="1775926"/>
    <lineage>
        <taxon>Eukaryota</taxon>
        <taxon>Fungi</taxon>
        <taxon>Dikarya</taxon>
        <taxon>Ascomycota</taxon>
        <taxon>Saccharomycotina</taxon>
        <taxon>Pichiomycetes</taxon>
        <taxon>Debaryomycetaceae</taxon>
        <taxon>Candida/Lodderomyces clade</taxon>
        <taxon>Lodderomyces</taxon>
    </lineage>
</organism>
<dbReference type="GeneID" id="92207488"/>
<dbReference type="Proteomes" id="UP001497383">
    <property type="component" value="Chromosome 3"/>
</dbReference>
<evidence type="ECO:0000313" key="2">
    <source>
        <dbReference type="Proteomes" id="UP001497383"/>
    </source>
</evidence>